<dbReference type="InterPro" id="IPR007712">
    <property type="entry name" value="RelE/ParE_toxin"/>
</dbReference>
<evidence type="ECO:0000256" key="1">
    <source>
        <dbReference type="ARBA" id="ARBA00006226"/>
    </source>
</evidence>
<evidence type="ECO:0000256" key="2">
    <source>
        <dbReference type="ARBA" id="ARBA00022649"/>
    </source>
</evidence>
<dbReference type="Proteomes" id="UP001054846">
    <property type="component" value="Chromosome"/>
</dbReference>
<protein>
    <submittedName>
        <fullName evidence="3">Type II toxin-antitoxin system RelE/ParE family toxin</fullName>
    </submittedName>
</protein>
<dbReference type="Gene3D" id="3.30.2310.20">
    <property type="entry name" value="RelE-like"/>
    <property type="match status" value="1"/>
</dbReference>
<name>A0ABY3PSW2_9CYAN</name>
<dbReference type="Pfam" id="PF05016">
    <property type="entry name" value="ParE_toxin"/>
    <property type="match status" value="1"/>
</dbReference>
<gene>
    <name evidence="3" type="ORF">ISF26_11545</name>
</gene>
<sequence>MRILWTLRALADLQEYKAQVQASGTSGEALRRVEGVVLRLADFPNSGRPGRRPGIRELVVPRTPYVVEYRVEVEAVVIVSVRRGGVPHDSEL</sequence>
<organism evidence="3 4">
    <name type="scientific">Gloeobacter morelensis MG652769</name>
    <dbReference type="NCBI Taxonomy" id="2781736"/>
    <lineage>
        <taxon>Bacteria</taxon>
        <taxon>Bacillati</taxon>
        <taxon>Cyanobacteriota</taxon>
        <taxon>Cyanophyceae</taxon>
        <taxon>Gloeobacterales</taxon>
        <taxon>Gloeobacteraceae</taxon>
        <taxon>Gloeobacter</taxon>
        <taxon>Gloeobacter morelensis</taxon>
    </lineage>
</organism>
<keyword evidence="4" id="KW-1185">Reference proteome</keyword>
<comment type="similarity">
    <text evidence="1">Belongs to the RelE toxin family.</text>
</comment>
<accession>A0ABY3PSW2</accession>
<evidence type="ECO:0000313" key="3">
    <source>
        <dbReference type="EMBL" id="UFP96795.1"/>
    </source>
</evidence>
<reference evidence="3 4" key="1">
    <citation type="journal article" date="2021" name="Genome Biol. Evol.">
        <title>Complete Genome Sequencing of a Novel Gloeobacter Species from a Waterfall Cave in Mexico.</title>
        <authorList>
            <person name="Saw J.H."/>
            <person name="Cardona T."/>
            <person name="Montejano G."/>
        </authorList>
    </citation>
    <scope>NUCLEOTIDE SEQUENCE [LARGE SCALE GENOMIC DNA]</scope>
    <source>
        <strain evidence="3">MG652769</strain>
    </source>
</reference>
<dbReference type="InterPro" id="IPR035093">
    <property type="entry name" value="RelE/ParE_toxin_dom_sf"/>
</dbReference>
<evidence type="ECO:0000313" key="4">
    <source>
        <dbReference type="Proteomes" id="UP001054846"/>
    </source>
</evidence>
<keyword evidence="2" id="KW-1277">Toxin-antitoxin system</keyword>
<dbReference type="PANTHER" id="PTHR33755:SF6">
    <property type="entry name" value="PLASMID STABILIZATION SYSTEM PROTEIN"/>
    <property type="match status" value="1"/>
</dbReference>
<dbReference type="EMBL" id="CP063845">
    <property type="protein sequence ID" value="UFP96795.1"/>
    <property type="molecule type" value="Genomic_DNA"/>
</dbReference>
<proteinExistence type="inferred from homology"/>
<dbReference type="PANTHER" id="PTHR33755">
    <property type="entry name" value="TOXIN PARE1-RELATED"/>
    <property type="match status" value="1"/>
</dbReference>
<dbReference type="InterPro" id="IPR051803">
    <property type="entry name" value="TA_system_RelE-like_toxin"/>
</dbReference>